<sequence length="244" mass="27283">MNMENTKKKIIGVLGGMGPESTAIFYHAVIKQCQKQYGAQYDEDYPEIFIYNLPIPNIVEGLNKPEKTLDMLIGGAKKIDSMGVDFIVMPCNTAHYFYPDMAKAISVPFICIFHATSKKIKISGFKKVGFLATETTIKHKSFHKDFEKNGIELIFPEPADQNKLTQIILNILAGKKLEEDKEQMKQIINKLKQNGAEAVVLACTDLPILLKQDDVDIPVFDTVEILAEATVQYAIGKIGNEILE</sequence>
<dbReference type="NCBIfam" id="TIGR00035">
    <property type="entry name" value="asp_race"/>
    <property type="match status" value="1"/>
</dbReference>
<dbReference type="PROSITE" id="PS00923">
    <property type="entry name" value="ASP_GLU_RACEMASE_1"/>
    <property type="match status" value="1"/>
</dbReference>
<keyword evidence="2" id="KW-0413">Isomerase</keyword>
<dbReference type="Proteomes" id="UP000034224">
    <property type="component" value="Unassembled WGS sequence"/>
</dbReference>
<evidence type="ECO:0000256" key="1">
    <source>
        <dbReference type="ARBA" id="ARBA00007847"/>
    </source>
</evidence>
<dbReference type="GO" id="GO:0047661">
    <property type="term" value="F:amino-acid racemase activity"/>
    <property type="evidence" value="ECO:0007669"/>
    <property type="project" value="InterPro"/>
</dbReference>
<proteinExistence type="inferred from homology"/>
<dbReference type="AlphaFoldDB" id="A0A0G1W9R4"/>
<comment type="similarity">
    <text evidence="1">Belongs to the aspartate/glutamate racemases family.</text>
</comment>
<dbReference type="Pfam" id="PF01177">
    <property type="entry name" value="Asp_Glu_race"/>
    <property type="match status" value="1"/>
</dbReference>
<dbReference type="SUPFAM" id="SSF53681">
    <property type="entry name" value="Aspartate/glutamate racemase"/>
    <property type="match status" value="2"/>
</dbReference>
<name>A0A0G1W9R4_9BACT</name>
<evidence type="ECO:0000313" key="4">
    <source>
        <dbReference type="Proteomes" id="UP000034224"/>
    </source>
</evidence>
<gene>
    <name evidence="3" type="ORF">UY55_C0001G0262</name>
</gene>
<dbReference type="InterPro" id="IPR033134">
    <property type="entry name" value="Asp/Glu_racemase_AS_2"/>
</dbReference>
<dbReference type="PANTHER" id="PTHR21198">
    <property type="entry name" value="GLUTAMATE RACEMASE"/>
    <property type="match status" value="1"/>
</dbReference>
<protein>
    <submittedName>
        <fullName evidence="3">Aspartate racemase</fullName>
    </submittedName>
</protein>
<dbReference type="InterPro" id="IPR001920">
    <property type="entry name" value="Asp/Glu_race"/>
</dbReference>
<dbReference type="PATRIC" id="fig|1618665.3.peg.274"/>
<dbReference type="Gene3D" id="3.40.50.1860">
    <property type="match status" value="2"/>
</dbReference>
<comment type="caution">
    <text evidence="3">The sequence shown here is derived from an EMBL/GenBank/DDBJ whole genome shotgun (WGS) entry which is preliminary data.</text>
</comment>
<evidence type="ECO:0000256" key="2">
    <source>
        <dbReference type="ARBA" id="ARBA00023235"/>
    </source>
</evidence>
<evidence type="ECO:0000313" key="3">
    <source>
        <dbReference type="EMBL" id="KKW15508.1"/>
    </source>
</evidence>
<dbReference type="STRING" id="1618665.UY55_C0001G0262"/>
<organism evidence="3 4">
    <name type="scientific">Candidatus Jorgensenbacteria bacterium GW2011_GWB1_50_10</name>
    <dbReference type="NCBI Taxonomy" id="1618665"/>
    <lineage>
        <taxon>Bacteria</taxon>
        <taxon>Candidatus Joergenseniibacteriota</taxon>
    </lineage>
</organism>
<reference evidence="3 4" key="1">
    <citation type="journal article" date="2015" name="Nature">
        <title>rRNA introns, odd ribosomes, and small enigmatic genomes across a large radiation of phyla.</title>
        <authorList>
            <person name="Brown C.T."/>
            <person name="Hug L.A."/>
            <person name="Thomas B.C."/>
            <person name="Sharon I."/>
            <person name="Castelle C.J."/>
            <person name="Singh A."/>
            <person name="Wilkins M.J."/>
            <person name="Williams K.H."/>
            <person name="Banfield J.F."/>
        </authorList>
    </citation>
    <scope>NUCLEOTIDE SEQUENCE [LARGE SCALE GENOMIC DNA]</scope>
</reference>
<dbReference type="PANTHER" id="PTHR21198:SF7">
    <property type="entry name" value="ASPARTATE-GLUTAMATE RACEMASE FAMILY"/>
    <property type="match status" value="1"/>
</dbReference>
<dbReference type="InterPro" id="IPR015942">
    <property type="entry name" value="Asp/Glu/hydantoin_racemase"/>
</dbReference>
<dbReference type="EMBL" id="LCQK01000001">
    <property type="protein sequence ID" value="KKW15508.1"/>
    <property type="molecule type" value="Genomic_DNA"/>
</dbReference>
<dbReference type="PROSITE" id="PS00924">
    <property type="entry name" value="ASP_GLU_RACEMASE_2"/>
    <property type="match status" value="1"/>
</dbReference>
<accession>A0A0G1W9R4</accession>
<dbReference type="InterPro" id="IPR018187">
    <property type="entry name" value="Asp/Glu_racemase_AS_1"/>
</dbReference>
<dbReference type="InterPro" id="IPR004380">
    <property type="entry name" value="Asp_race"/>
</dbReference>